<keyword evidence="6" id="KW-0472">Membrane</keyword>
<evidence type="ECO:0000256" key="1">
    <source>
        <dbReference type="ARBA" id="ARBA00004613"/>
    </source>
</evidence>
<accession>A0A183VEY1</accession>
<dbReference type="WBParaSite" id="TCNE_0001930501-mRNA-1">
    <property type="protein sequence ID" value="TCNE_0001930501-mRNA-1"/>
    <property type="gene ID" value="TCNE_0001930501"/>
</dbReference>
<comment type="subcellular location">
    <subcellularLocation>
        <location evidence="1">Secreted</location>
    </subcellularLocation>
</comment>
<evidence type="ECO:0000256" key="2">
    <source>
        <dbReference type="ARBA" id="ARBA00022525"/>
    </source>
</evidence>
<keyword evidence="6" id="KW-0812">Transmembrane</keyword>
<feature type="transmembrane region" description="Helical" evidence="6">
    <location>
        <begin position="251"/>
        <end position="276"/>
    </location>
</feature>
<evidence type="ECO:0000313" key="7">
    <source>
        <dbReference type="EMBL" id="VDM50622.1"/>
    </source>
</evidence>
<dbReference type="EMBL" id="UYWY01026691">
    <property type="protein sequence ID" value="VDM50622.1"/>
    <property type="molecule type" value="Genomic_DNA"/>
</dbReference>
<evidence type="ECO:0000256" key="5">
    <source>
        <dbReference type="ARBA" id="ARBA00023157"/>
    </source>
</evidence>
<dbReference type="SMART" id="SM00209">
    <property type="entry name" value="TSP1"/>
    <property type="match status" value="2"/>
</dbReference>
<dbReference type="PANTHER" id="PTHR22906">
    <property type="entry name" value="PROPERDIN"/>
    <property type="match status" value="1"/>
</dbReference>
<reference evidence="9" key="1">
    <citation type="submission" date="2016-06" db="UniProtKB">
        <authorList>
            <consortium name="WormBaseParasite"/>
        </authorList>
    </citation>
    <scope>IDENTIFICATION</scope>
</reference>
<evidence type="ECO:0000313" key="9">
    <source>
        <dbReference type="WBParaSite" id="TCNE_0001930501-mRNA-1"/>
    </source>
</evidence>
<dbReference type="Gene3D" id="2.20.100.10">
    <property type="entry name" value="Thrombospondin type-1 (TSP1) repeat"/>
    <property type="match status" value="2"/>
</dbReference>
<organism evidence="8 9">
    <name type="scientific">Toxocara canis</name>
    <name type="common">Canine roundworm</name>
    <dbReference type="NCBI Taxonomy" id="6265"/>
    <lineage>
        <taxon>Eukaryota</taxon>
        <taxon>Metazoa</taxon>
        <taxon>Ecdysozoa</taxon>
        <taxon>Nematoda</taxon>
        <taxon>Chromadorea</taxon>
        <taxon>Rhabditida</taxon>
        <taxon>Spirurina</taxon>
        <taxon>Ascaridomorpha</taxon>
        <taxon>Ascaridoidea</taxon>
        <taxon>Toxocaridae</taxon>
        <taxon>Toxocara</taxon>
    </lineage>
</organism>
<evidence type="ECO:0000313" key="8">
    <source>
        <dbReference type="Proteomes" id="UP000050794"/>
    </source>
</evidence>
<dbReference type="InterPro" id="IPR000884">
    <property type="entry name" value="TSP1_rpt"/>
</dbReference>
<dbReference type="PANTHER" id="PTHR22906:SF43">
    <property type="entry name" value="PROPERDIN"/>
    <property type="match status" value="1"/>
</dbReference>
<name>A0A183VEY1_TOXCA</name>
<dbReference type="InterPro" id="IPR052065">
    <property type="entry name" value="Compl_asym_regulator"/>
</dbReference>
<evidence type="ECO:0000256" key="4">
    <source>
        <dbReference type="ARBA" id="ARBA00022737"/>
    </source>
</evidence>
<keyword evidence="4" id="KW-0677">Repeat</keyword>
<keyword evidence="2" id="KW-0964">Secreted</keyword>
<dbReference type="AlphaFoldDB" id="A0A183VEY1"/>
<protein>
    <submittedName>
        <fullName evidence="9">Hemicentin-1</fullName>
    </submittedName>
</protein>
<dbReference type="Pfam" id="PF00090">
    <property type="entry name" value="TSP_1"/>
    <property type="match status" value="2"/>
</dbReference>
<dbReference type="PROSITE" id="PS50092">
    <property type="entry name" value="TSP1"/>
    <property type="match status" value="2"/>
</dbReference>
<evidence type="ECO:0000256" key="3">
    <source>
        <dbReference type="ARBA" id="ARBA00022729"/>
    </source>
</evidence>
<dbReference type="Proteomes" id="UP000050794">
    <property type="component" value="Unassembled WGS sequence"/>
</dbReference>
<keyword evidence="6" id="KW-1133">Transmembrane helix</keyword>
<gene>
    <name evidence="7" type="ORF">TCNE_LOCUS19301</name>
</gene>
<dbReference type="InterPro" id="IPR036383">
    <property type="entry name" value="TSP1_rpt_sf"/>
</dbReference>
<keyword evidence="5" id="KW-1015">Disulfide bond</keyword>
<dbReference type="SUPFAM" id="SSF82895">
    <property type="entry name" value="TSP-1 type 1 repeat"/>
    <property type="match status" value="2"/>
</dbReference>
<keyword evidence="8" id="KW-1185">Reference proteome</keyword>
<evidence type="ECO:0000256" key="6">
    <source>
        <dbReference type="SAM" id="Phobius"/>
    </source>
</evidence>
<reference evidence="7 8" key="2">
    <citation type="submission" date="2018-11" db="EMBL/GenBank/DDBJ databases">
        <authorList>
            <consortium name="Pathogen Informatics"/>
        </authorList>
    </citation>
    <scope>NUCLEOTIDE SEQUENCE [LARGE SCALE GENOMIC DNA]</scope>
</reference>
<keyword evidence="3" id="KW-0732">Signal</keyword>
<proteinExistence type="predicted"/>
<sequence length="304" mass="34699">MCACRTRQRYIVEDDDDRSTDIEVGACIDATHIAFVEDKRSERHRIIVNLTSNMKSTEAIDHDRKQQNCTEKQSEAHSQWTEWSSCSSACNGGFSTRQRHCVQGKCSKNERQFRQCNSSPCKIRRFGEWTQWLSLLDGSNLRLRAICAAGVPSASMLEAAIESDQKRSEKSWSEWTSCSVSCGDGTRTRTRITRPFEISSVQSEACSEFPCKTDGFLEWIDSTNMRWRSRVCSEMEECFAVLGDVKRATEIWAAVLFGALAFGIGVLFSALIAFSLRCSKRKLQSHHHDEFYEKHCKEEIYFSS</sequence>